<dbReference type="Proteomes" id="UP000789860">
    <property type="component" value="Unassembled WGS sequence"/>
</dbReference>
<evidence type="ECO:0000313" key="2">
    <source>
        <dbReference type="Proteomes" id="UP000789860"/>
    </source>
</evidence>
<dbReference type="EMBL" id="CAJVPM010015075">
    <property type="protein sequence ID" value="CAG8605441.1"/>
    <property type="molecule type" value="Genomic_DNA"/>
</dbReference>
<comment type="caution">
    <text evidence="1">The sequence shown here is derived from an EMBL/GenBank/DDBJ whole genome shotgun (WGS) entry which is preliminary data.</text>
</comment>
<evidence type="ECO:0000313" key="1">
    <source>
        <dbReference type="EMBL" id="CAG8605441.1"/>
    </source>
</evidence>
<protein>
    <submittedName>
        <fullName evidence="1">236_t:CDS:1</fullName>
    </submittedName>
</protein>
<accession>A0ACA9MS02</accession>
<gene>
    <name evidence="1" type="ORF">SCALOS_LOCUS7081</name>
</gene>
<feature type="non-terminal residue" evidence="1">
    <location>
        <position position="1"/>
    </location>
</feature>
<sequence length="239" mass="26843">EPSSTKDISPLIKSHSDEEKGITPNPLPEIEHISTQTQRGESLDSSESSTEPEISTTSLPQDIINDDSAEILDFVETIHKERIGSEIRERNREKKLQESHNNLTPPIQSETSTMLTPESLDLKPVKELWDQNQNKNQNKSHKKKGTKNITQVIADGIQDDNLLDSNYVTEISATALHQNSSVLLLDLAQLFDKATDAEYSAIKANQEETLCWTNYGKEFIIQYNDLVKNSNGKIGEKKV</sequence>
<proteinExistence type="predicted"/>
<reference evidence="1" key="1">
    <citation type="submission" date="2021-06" db="EMBL/GenBank/DDBJ databases">
        <authorList>
            <person name="Kallberg Y."/>
            <person name="Tangrot J."/>
            <person name="Rosling A."/>
        </authorList>
    </citation>
    <scope>NUCLEOTIDE SEQUENCE</scope>
    <source>
        <strain evidence="1">AU212A</strain>
    </source>
</reference>
<name>A0ACA9MS02_9GLOM</name>
<keyword evidence="2" id="KW-1185">Reference proteome</keyword>
<organism evidence="1 2">
    <name type="scientific">Scutellospora calospora</name>
    <dbReference type="NCBI Taxonomy" id="85575"/>
    <lineage>
        <taxon>Eukaryota</taxon>
        <taxon>Fungi</taxon>
        <taxon>Fungi incertae sedis</taxon>
        <taxon>Mucoromycota</taxon>
        <taxon>Glomeromycotina</taxon>
        <taxon>Glomeromycetes</taxon>
        <taxon>Diversisporales</taxon>
        <taxon>Gigasporaceae</taxon>
        <taxon>Scutellospora</taxon>
    </lineage>
</organism>